<reference evidence="2" key="1">
    <citation type="submission" date="2016-06" db="EMBL/GenBank/DDBJ databases">
        <authorList>
            <person name="Varghese N."/>
            <person name="Submissions Spin"/>
        </authorList>
    </citation>
    <scope>NUCLEOTIDE SEQUENCE [LARGE SCALE GENOMIC DNA]</scope>
    <source>
        <strain evidence="2">DSM 43819</strain>
    </source>
</reference>
<gene>
    <name evidence="1" type="ORF">GA0070613_6399</name>
</gene>
<name>A0A1C5K533_9ACTN</name>
<accession>A0A1C5K533</accession>
<dbReference type="Proteomes" id="UP000198221">
    <property type="component" value="Chromosome I"/>
</dbReference>
<organism evidence="1 2">
    <name type="scientific">Micromonospora inositola</name>
    <dbReference type="NCBI Taxonomy" id="47865"/>
    <lineage>
        <taxon>Bacteria</taxon>
        <taxon>Bacillati</taxon>
        <taxon>Actinomycetota</taxon>
        <taxon>Actinomycetes</taxon>
        <taxon>Micromonosporales</taxon>
        <taxon>Micromonosporaceae</taxon>
        <taxon>Micromonospora</taxon>
    </lineage>
</organism>
<evidence type="ECO:0000313" key="2">
    <source>
        <dbReference type="Proteomes" id="UP000198221"/>
    </source>
</evidence>
<proteinExistence type="predicted"/>
<sequence>MEDVAGRWWNGIWGRLARRDVWLTREVRWKVVARAGDSETGRVLRWEFDTEAEARAMVERLLTADAGGTWRQQAGDAASPPPR</sequence>
<evidence type="ECO:0008006" key="3">
    <source>
        <dbReference type="Google" id="ProtNLM"/>
    </source>
</evidence>
<dbReference type="OrthoDB" id="3399193at2"/>
<dbReference type="EMBL" id="LT607754">
    <property type="protein sequence ID" value="SCG77888.1"/>
    <property type="molecule type" value="Genomic_DNA"/>
</dbReference>
<dbReference type="RefSeq" id="WP_157746616.1">
    <property type="nucleotide sequence ID" value="NZ_LT607754.1"/>
</dbReference>
<keyword evidence="2" id="KW-1185">Reference proteome</keyword>
<evidence type="ECO:0000313" key="1">
    <source>
        <dbReference type="EMBL" id="SCG77888.1"/>
    </source>
</evidence>
<protein>
    <recommendedName>
        <fullName evidence="3">WGR domain-containing protein</fullName>
    </recommendedName>
</protein>
<dbReference type="AlphaFoldDB" id="A0A1C5K533"/>